<dbReference type="InterPro" id="IPR024187">
    <property type="entry name" value="Sig_transdc_resp-reg_cit/mal"/>
</dbReference>
<evidence type="ECO:0000313" key="11">
    <source>
        <dbReference type="EMBL" id="KAB2332274.1"/>
    </source>
</evidence>
<name>A0A6L3V778_9BACI</name>
<dbReference type="PANTHER" id="PTHR45526:SF1">
    <property type="entry name" value="TRANSCRIPTIONAL REGULATORY PROTEIN DCUR-RELATED"/>
    <property type="match status" value="1"/>
</dbReference>
<dbReference type="SMART" id="SM00448">
    <property type="entry name" value="REC"/>
    <property type="match status" value="1"/>
</dbReference>
<evidence type="ECO:0000313" key="12">
    <source>
        <dbReference type="Proteomes" id="UP000481030"/>
    </source>
</evidence>
<keyword evidence="2" id="KW-0963">Cytoplasm</keyword>
<keyword evidence="12" id="KW-1185">Reference proteome</keyword>
<keyword evidence="8" id="KW-0804">Transcription</keyword>
<keyword evidence="4" id="KW-0902">Two-component regulatory system</keyword>
<reference evidence="11 12" key="1">
    <citation type="journal article" date="2016" name="Antonie Van Leeuwenhoek">
        <title>Bacillus depressus sp. nov., isolated from soil of a sunflower field.</title>
        <authorList>
            <person name="Wei X."/>
            <person name="Xin D."/>
            <person name="Xin Y."/>
            <person name="Zhang H."/>
            <person name="Wang T."/>
            <person name="Zhang J."/>
        </authorList>
    </citation>
    <scope>NUCLEOTIDE SEQUENCE [LARGE SCALE GENOMIC DNA]</scope>
    <source>
        <strain evidence="11 12">BZ1</strain>
    </source>
</reference>
<sequence length="242" mass="27953">MIKVIIVEDDPMVAMINQQYLERFGGFQIIATVGRIDELWNVLNKDIPDLILLDVYLPGETGIDFLQEVRQKQLSVPIIMITAAHDIPTIKKSLEYGVIDFLIKPFSYERFKMAIEKFLQYHSLTTELEKADQDMLDQILINERGPSPFIPDNKKFVAIVPKGLSKITLKRILLIVSDQKGDFSTEDIAKEVDLSRISTKKYLNFLNEIGYLREELKYLAVGRPITVFYTDREKEHLITPFL</sequence>
<protein>
    <submittedName>
        <fullName evidence="11">Response regulator</fullName>
    </submittedName>
</protein>
<dbReference type="InterPro" id="IPR011006">
    <property type="entry name" value="CheY-like_superfamily"/>
</dbReference>
<dbReference type="Proteomes" id="UP000481030">
    <property type="component" value="Unassembled WGS sequence"/>
</dbReference>
<dbReference type="PROSITE" id="PS50110">
    <property type="entry name" value="RESPONSE_REGULATORY"/>
    <property type="match status" value="1"/>
</dbReference>
<proteinExistence type="predicted"/>
<dbReference type="SUPFAM" id="SSF46785">
    <property type="entry name" value="Winged helix' DNA-binding domain"/>
    <property type="match status" value="1"/>
</dbReference>
<evidence type="ECO:0000256" key="2">
    <source>
        <dbReference type="ARBA" id="ARBA00022490"/>
    </source>
</evidence>
<organism evidence="11 12">
    <name type="scientific">Cytobacillus depressus</name>
    <dbReference type="NCBI Taxonomy" id="1602942"/>
    <lineage>
        <taxon>Bacteria</taxon>
        <taxon>Bacillati</taxon>
        <taxon>Bacillota</taxon>
        <taxon>Bacilli</taxon>
        <taxon>Bacillales</taxon>
        <taxon>Bacillaceae</taxon>
        <taxon>Cytobacillus</taxon>
    </lineage>
</organism>
<dbReference type="InterPro" id="IPR036390">
    <property type="entry name" value="WH_DNA-bd_sf"/>
</dbReference>
<evidence type="ECO:0000256" key="6">
    <source>
        <dbReference type="ARBA" id="ARBA00023125"/>
    </source>
</evidence>
<comment type="caution">
    <text evidence="11">The sequence shown here is derived from an EMBL/GenBank/DDBJ whole genome shotgun (WGS) entry which is preliminary data.</text>
</comment>
<dbReference type="GO" id="GO:0000156">
    <property type="term" value="F:phosphorelay response regulator activity"/>
    <property type="evidence" value="ECO:0007669"/>
    <property type="project" value="TreeGrafter"/>
</dbReference>
<dbReference type="SUPFAM" id="SSF52172">
    <property type="entry name" value="CheY-like"/>
    <property type="match status" value="1"/>
</dbReference>
<dbReference type="InterPro" id="IPR001789">
    <property type="entry name" value="Sig_transdc_resp-reg_receiver"/>
</dbReference>
<evidence type="ECO:0000256" key="1">
    <source>
        <dbReference type="ARBA" id="ARBA00004496"/>
    </source>
</evidence>
<dbReference type="GO" id="GO:0003700">
    <property type="term" value="F:DNA-binding transcription factor activity"/>
    <property type="evidence" value="ECO:0007669"/>
    <property type="project" value="InterPro"/>
</dbReference>
<dbReference type="RefSeq" id="WP_151536005.1">
    <property type="nucleotide sequence ID" value="NZ_WBOS01000009.1"/>
</dbReference>
<gene>
    <name evidence="11" type="ORF">F7731_17030</name>
</gene>
<feature type="modified residue" description="4-aspartylphosphate" evidence="9">
    <location>
        <position position="54"/>
    </location>
</feature>
<keyword evidence="6" id="KW-0238">DNA-binding</keyword>
<dbReference type="PANTHER" id="PTHR45526">
    <property type="entry name" value="TRANSCRIPTIONAL REGULATORY PROTEIN DPIA"/>
    <property type="match status" value="1"/>
</dbReference>
<dbReference type="Pfam" id="PF00072">
    <property type="entry name" value="Response_reg"/>
    <property type="match status" value="1"/>
</dbReference>
<dbReference type="Gene3D" id="3.40.50.2300">
    <property type="match status" value="1"/>
</dbReference>
<keyword evidence="5" id="KW-0805">Transcription regulation</keyword>
<feature type="domain" description="Response regulatory" evidence="10">
    <location>
        <begin position="3"/>
        <end position="119"/>
    </location>
</feature>
<evidence type="ECO:0000259" key="10">
    <source>
        <dbReference type="PROSITE" id="PS50110"/>
    </source>
</evidence>
<dbReference type="PIRSF" id="PIRSF006171">
    <property type="entry name" value="RR_citrat_malat"/>
    <property type="match status" value="1"/>
</dbReference>
<accession>A0A6L3V778</accession>
<dbReference type="InterPro" id="IPR051271">
    <property type="entry name" value="2C-system_Tx_regulators"/>
</dbReference>
<dbReference type="OrthoDB" id="9759232at2"/>
<keyword evidence="3 9" id="KW-0597">Phosphoprotein</keyword>
<evidence type="ECO:0000256" key="9">
    <source>
        <dbReference type="PROSITE-ProRule" id="PRU00169"/>
    </source>
</evidence>
<keyword evidence="7" id="KW-0010">Activator</keyword>
<dbReference type="EMBL" id="WBOS01000009">
    <property type="protein sequence ID" value="KAB2332274.1"/>
    <property type="molecule type" value="Genomic_DNA"/>
</dbReference>
<evidence type="ECO:0000256" key="5">
    <source>
        <dbReference type="ARBA" id="ARBA00023015"/>
    </source>
</evidence>
<dbReference type="GO" id="GO:0005737">
    <property type="term" value="C:cytoplasm"/>
    <property type="evidence" value="ECO:0007669"/>
    <property type="project" value="UniProtKB-SubCell"/>
</dbReference>
<evidence type="ECO:0000256" key="4">
    <source>
        <dbReference type="ARBA" id="ARBA00023012"/>
    </source>
</evidence>
<dbReference type="AlphaFoldDB" id="A0A6L3V778"/>
<dbReference type="GO" id="GO:0003677">
    <property type="term" value="F:DNA binding"/>
    <property type="evidence" value="ECO:0007669"/>
    <property type="project" value="UniProtKB-KW"/>
</dbReference>
<evidence type="ECO:0000256" key="7">
    <source>
        <dbReference type="ARBA" id="ARBA00023159"/>
    </source>
</evidence>
<evidence type="ECO:0000256" key="3">
    <source>
        <dbReference type="ARBA" id="ARBA00022553"/>
    </source>
</evidence>
<evidence type="ECO:0000256" key="8">
    <source>
        <dbReference type="ARBA" id="ARBA00023163"/>
    </source>
</evidence>
<comment type="subcellular location">
    <subcellularLocation>
        <location evidence="1">Cytoplasm</location>
    </subcellularLocation>
</comment>